<dbReference type="Proteomes" id="UP000799324">
    <property type="component" value="Unassembled WGS sequence"/>
</dbReference>
<keyword evidence="2" id="KW-0472">Membrane</keyword>
<accession>A0A6A6SRD2</accession>
<evidence type="ECO:0000256" key="2">
    <source>
        <dbReference type="SAM" id="Phobius"/>
    </source>
</evidence>
<feature type="transmembrane region" description="Helical" evidence="2">
    <location>
        <begin position="148"/>
        <end position="165"/>
    </location>
</feature>
<keyword evidence="4" id="KW-1185">Reference proteome</keyword>
<keyword evidence="2" id="KW-0812">Transmembrane</keyword>
<keyword evidence="2" id="KW-1133">Transmembrane helix</keyword>
<proteinExistence type="predicted"/>
<dbReference type="OrthoDB" id="5347452at2759"/>
<gene>
    <name evidence="3" type="ORF">K491DRAFT_197849</name>
</gene>
<evidence type="ECO:0000256" key="1">
    <source>
        <dbReference type="SAM" id="MobiDB-lite"/>
    </source>
</evidence>
<dbReference type="AlphaFoldDB" id="A0A6A6SRD2"/>
<dbReference type="EMBL" id="MU004487">
    <property type="protein sequence ID" value="KAF2649557.1"/>
    <property type="molecule type" value="Genomic_DNA"/>
</dbReference>
<feature type="region of interest" description="Disordered" evidence="1">
    <location>
        <begin position="109"/>
        <end position="143"/>
    </location>
</feature>
<sequence length="166" mass="17369">MLKSNRLYAHQSVQRAVVLRDWGCCTGSAPADCDVITHCTEGSMMSSKPFETACSGTQPYCAKVLTTFSGSTYTYTACDTVRTSYQILQTPHTTSIPTSTGSTVISEISTDSHTQSGPSTAATTTQIQSGTKSTAARSPKPTAGAGRMVEAMLGVAGLAGLFAMFM</sequence>
<evidence type="ECO:0000313" key="4">
    <source>
        <dbReference type="Proteomes" id="UP000799324"/>
    </source>
</evidence>
<evidence type="ECO:0000313" key="3">
    <source>
        <dbReference type="EMBL" id="KAF2649557.1"/>
    </source>
</evidence>
<reference evidence="3" key="1">
    <citation type="journal article" date="2020" name="Stud. Mycol.">
        <title>101 Dothideomycetes genomes: a test case for predicting lifestyles and emergence of pathogens.</title>
        <authorList>
            <person name="Haridas S."/>
            <person name="Albert R."/>
            <person name="Binder M."/>
            <person name="Bloem J."/>
            <person name="Labutti K."/>
            <person name="Salamov A."/>
            <person name="Andreopoulos B."/>
            <person name="Baker S."/>
            <person name="Barry K."/>
            <person name="Bills G."/>
            <person name="Bluhm B."/>
            <person name="Cannon C."/>
            <person name="Castanera R."/>
            <person name="Culley D."/>
            <person name="Daum C."/>
            <person name="Ezra D."/>
            <person name="Gonzalez J."/>
            <person name="Henrissat B."/>
            <person name="Kuo A."/>
            <person name="Liang C."/>
            <person name="Lipzen A."/>
            <person name="Lutzoni F."/>
            <person name="Magnuson J."/>
            <person name="Mondo S."/>
            <person name="Nolan M."/>
            <person name="Ohm R."/>
            <person name="Pangilinan J."/>
            <person name="Park H.-J."/>
            <person name="Ramirez L."/>
            <person name="Alfaro M."/>
            <person name="Sun H."/>
            <person name="Tritt A."/>
            <person name="Yoshinaga Y."/>
            <person name="Zwiers L.-H."/>
            <person name="Turgeon B."/>
            <person name="Goodwin S."/>
            <person name="Spatafora J."/>
            <person name="Crous P."/>
            <person name="Grigoriev I."/>
        </authorList>
    </citation>
    <scope>NUCLEOTIDE SEQUENCE</scope>
    <source>
        <strain evidence="3">CBS 122681</strain>
    </source>
</reference>
<name>A0A6A6SRD2_9PLEO</name>
<organism evidence="3 4">
    <name type="scientific">Lophiostoma macrostomum CBS 122681</name>
    <dbReference type="NCBI Taxonomy" id="1314788"/>
    <lineage>
        <taxon>Eukaryota</taxon>
        <taxon>Fungi</taxon>
        <taxon>Dikarya</taxon>
        <taxon>Ascomycota</taxon>
        <taxon>Pezizomycotina</taxon>
        <taxon>Dothideomycetes</taxon>
        <taxon>Pleosporomycetidae</taxon>
        <taxon>Pleosporales</taxon>
        <taxon>Lophiostomataceae</taxon>
        <taxon>Lophiostoma</taxon>
    </lineage>
</organism>
<protein>
    <submittedName>
        <fullName evidence="3">Uncharacterized protein</fullName>
    </submittedName>
</protein>
<feature type="compositionally biased region" description="Polar residues" evidence="1">
    <location>
        <begin position="109"/>
        <end position="136"/>
    </location>
</feature>